<sequence length="82" mass="9281">MITAWNSWTRQTCGDLLIGPGLAEGHILPSMLIRAGESGWKKAIRMRYCHLNSIYWELGTNGNDGLLTMKMILRCILKPFLC</sequence>
<proteinExistence type="predicted"/>
<accession>A0A0E9WUN6</accession>
<protein>
    <submittedName>
        <fullName evidence="1">Uncharacterized protein</fullName>
    </submittedName>
</protein>
<name>A0A0E9WUN6_ANGAN</name>
<dbReference type="EMBL" id="GBXM01014460">
    <property type="protein sequence ID" value="JAH94117.1"/>
    <property type="molecule type" value="Transcribed_RNA"/>
</dbReference>
<evidence type="ECO:0000313" key="1">
    <source>
        <dbReference type="EMBL" id="JAH94117.1"/>
    </source>
</evidence>
<reference evidence="1" key="1">
    <citation type="submission" date="2014-11" db="EMBL/GenBank/DDBJ databases">
        <authorList>
            <person name="Amaro Gonzalez C."/>
        </authorList>
    </citation>
    <scope>NUCLEOTIDE SEQUENCE</scope>
</reference>
<organism evidence="1">
    <name type="scientific">Anguilla anguilla</name>
    <name type="common">European freshwater eel</name>
    <name type="synonym">Muraena anguilla</name>
    <dbReference type="NCBI Taxonomy" id="7936"/>
    <lineage>
        <taxon>Eukaryota</taxon>
        <taxon>Metazoa</taxon>
        <taxon>Chordata</taxon>
        <taxon>Craniata</taxon>
        <taxon>Vertebrata</taxon>
        <taxon>Euteleostomi</taxon>
        <taxon>Actinopterygii</taxon>
        <taxon>Neopterygii</taxon>
        <taxon>Teleostei</taxon>
        <taxon>Anguilliformes</taxon>
        <taxon>Anguillidae</taxon>
        <taxon>Anguilla</taxon>
    </lineage>
</organism>
<reference evidence="1" key="2">
    <citation type="journal article" date="2015" name="Fish Shellfish Immunol.">
        <title>Early steps in the European eel (Anguilla anguilla)-Vibrio vulnificus interaction in the gills: Role of the RtxA13 toxin.</title>
        <authorList>
            <person name="Callol A."/>
            <person name="Pajuelo D."/>
            <person name="Ebbesson L."/>
            <person name="Teles M."/>
            <person name="MacKenzie S."/>
            <person name="Amaro C."/>
        </authorList>
    </citation>
    <scope>NUCLEOTIDE SEQUENCE</scope>
</reference>
<dbReference type="AlphaFoldDB" id="A0A0E9WUN6"/>